<evidence type="ECO:0000259" key="17">
    <source>
        <dbReference type="PROSITE" id="PS50893"/>
    </source>
</evidence>
<evidence type="ECO:0000256" key="1">
    <source>
        <dbReference type="ARBA" id="ARBA00004123"/>
    </source>
</evidence>
<dbReference type="Pfam" id="PF25097">
    <property type="entry name" value="ARM_Cnot1"/>
    <property type="match status" value="1"/>
</dbReference>
<evidence type="ECO:0000256" key="5">
    <source>
        <dbReference type="ARBA" id="ARBA00022692"/>
    </source>
</evidence>
<evidence type="ECO:0000256" key="10">
    <source>
        <dbReference type="ARBA" id="ARBA00023015"/>
    </source>
</evidence>
<evidence type="ECO:0000256" key="3">
    <source>
        <dbReference type="ARBA" id="ARBA00022448"/>
    </source>
</evidence>
<evidence type="ECO:0000256" key="12">
    <source>
        <dbReference type="ARBA" id="ARBA00023163"/>
    </source>
</evidence>
<dbReference type="Pfam" id="PF00664">
    <property type="entry name" value="ABC_membrane"/>
    <property type="match status" value="2"/>
</dbReference>
<dbReference type="SMART" id="SM00382">
    <property type="entry name" value="AAA"/>
    <property type="match status" value="2"/>
</dbReference>
<protein>
    <recommendedName>
        <fullName evidence="15">General negative regulator of transcription subunit 1</fullName>
    </recommendedName>
</protein>
<dbReference type="PROSITE" id="PS00211">
    <property type="entry name" value="ABC_TRANSPORTER_1"/>
    <property type="match status" value="2"/>
</dbReference>
<dbReference type="Gene3D" id="1.25.40.840">
    <property type="entry name" value="CCR4-NOT transcription complex subunit 1 TTP binding domain"/>
    <property type="match status" value="1"/>
</dbReference>
<evidence type="ECO:0000313" key="19">
    <source>
        <dbReference type="EMBL" id="WFC93579.1"/>
    </source>
</evidence>
<feature type="transmembrane region" description="Helical" evidence="16">
    <location>
        <begin position="3057"/>
        <end position="3075"/>
    </location>
</feature>
<feature type="domain" description="ABC transmembrane type-1" evidence="18">
    <location>
        <begin position="2330"/>
        <end position="2559"/>
    </location>
</feature>
<dbReference type="GO" id="GO:0016887">
    <property type="term" value="F:ATP hydrolysis activity"/>
    <property type="evidence" value="ECO:0007669"/>
    <property type="project" value="InterPro"/>
</dbReference>
<evidence type="ECO:0000256" key="7">
    <source>
        <dbReference type="ARBA" id="ARBA00022741"/>
    </source>
</evidence>
<dbReference type="GO" id="GO:0060090">
    <property type="term" value="F:molecular adaptor activity"/>
    <property type="evidence" value="ECO:0007669"/>
    <property type="project" value="TreeGrafter"/>
</dbReference>
<keyword evidence="7" id="KW-0547">Nucleotide-binding</keyword>
<organism evidence="19 20">
    <name type="scientific">Malassezia brasiliensis</name>
    <dbReference type="NCBI Taxonomy" id="1821822"/>
    <lineage>
        <taxon>Eukaryota</taxon>
        <taxon>Fungi</taxon>
        <taxon>Dikarya</taxon>
        <taxon>Basidiomycota</taxon>
        <taxon>Ustilaginomycotina</taxon>
        <taxon>Malasseziomycetes</taxon>
        <taxon>Malasseziales</taxon>
        <taxon>Malasseziaceae</taxon>
        <taxon>Malassezia</taxon>
    </lineage>
</organism>
<dbReference type="PANTHER" id="PTHR13162">
    <property type="entry name" value="CCR4-NOT TRANSCRIPTION COMPLEX"/>
    <property type="match status" value="1"/>
</dbReference>
<gene>
    <name evidence="19" type="primary">CDC39</name>
    <name evidence="19" type="ORF">MBRA1_000200</name>
</gene>
<evidence type="ECO:0000256" key="8">
    <source>
        <dbReference type="ARBA" id="ARBA00022840"/>
    </source>
</evidence>
<dbReference type="Pfam" id="PF12842">
    <property type="entry name" value="DUF3819"/>
    <property type="match status" value="1"/>
</dbReference>
<dbReference type="CDD" id="cd03250">
    <property type="entry name" value="ABCC_MRP_domain1"/>
    <property type="match status" value="1"/>
</dbReference>
<feature type="transmembrane region" description="Helical" evidence="16">
    <location>
        <begin position="3143"/>
        <end position="3160"/>
    </location>
</feature>
<feature type="transmembrane region" description="Helical" evidence="16">
    <location>
        <begin position="2899"/>
        <end position="2920"/>
    </location>
</feature>
<keyword evidence="3" id="KW-0813">Transport</keyword>
<dbReference type="InterPro" id="IPR017871">
    <property type="entry name" value="ABC_transporter-like_CS"/>
</dbReference>
<dbReference type="InterPro" id="IPR032193">
    <property type="entry name" value="CNOT1_TTP_bind"/>
</dbReference>
<dbReference type="CDD" id="cd18596">
    <property type="entry name" value="ABC_6TM_VMR1_D1_like"/>
    <property type="match status" value="1"/>
</dbReference>
<keyword evidence="6" id="KW-0677">Repeat</keyword>
<dbReference type="GO" id="GO:0030015">
    <property type="term" value="C:CCR4-NOT core complex"/>
    <property type="evidence" value="ECO:0007669"/>
    <property type="project" value="InterPro"/>
</dbReference>
<dbReference type="Pfam" id="PF00005">
    <property type="entry name" value="ABC_tran"/>
    <property type="match status" value="2"/>
</dbReference>
<evidence type="ECO:0000256" key="11">
    <source>
        <dbReference type="ARBA" id="ARBA00023136"/>
    </source>
</evidence>
<dbReference type="Gene3D" id="1.20.1560.10">
    <property type="entry name" value="ABC transporter type 1, transmembrane domain"/>
    <property type="match status" value="2"/>
</dbReference>
<dbReference type="PANTHER" id="PTHR13162:SF8">
    <property type="entry name" value="CCR4-NOT TRANSCRIPTION COMPLEX SUBUNIT 1"/>
    <property type="match status" value="1"/>
</dbReference>
<keyword evidence="5 16" id="KW-0812">Transmembrane</keyword>
<dbReference type="FunFam" id="3.40.50.300:FF:000630">
    <property type="entry name" value="ATP-binding cassette (ABC) transporter, putative"/>
    <property type="match status" value="1"/>
</dbReference>
<dbReference type="InterPro" id="IPR040398">
    <property type="entry name" value="Not1"/>
</dbReference>
<dbReference type="GO" id="GO:0000289">
    <property type="term" value="P:nuclear-transcribed mRNA poly(A) tail shortening"/>
    <property type="evidence" value="ECO:0007669"/>
    <property type="project" value="UniProtKB-ARBA"/>
</dbReference>
<comment type="function">
    <text evidence="14">Acts as a component of the CCR4-NOT core complex, which in the nucleus seems to be a general transcription factor, and in the cytoplasm the major mRNA deadenylase involved in mRNA turnover. The NOT protein subcomplex negatively regulates the basal and activated transcription of many genes. Preferentially affects TC-type TATA element-dependent transcription. Could directly or indirectly inhibit component(s) of the general transcription machinery.</text>
</comment>
<dbReference type="PROSITE" id="PS50929">
    <property type="entry name" value="ABC_TM1F"/>
    <property type="match status" value="2"/>
</dbReference>
<dbReference type="Pfam" id="PF04054">
    <property type="entry name" value="Not1"/>
    <property type="match status" value="1"/>
</dbReference>
<feature type="domain" description="ABC transmembrane type-1" evidence="18">
    <location>
        <begin position="2911"/>
        <end position="3191"/>
    </location>
</feature>
<dbReference type="InterPro" id="IPR036640">
    <property type="entry name" value="ABC1_TM_sf"/>
</dbReference>
<feature type="transmembrane region" description="Helical" evidence="16">
    <location>
        <begin position="3166"/>
        <end position="3186"/>
    </location>
</feature>
<dbReference type="Gene3D" id="3.40.50.300">
    <property type="entry name" value="P-loop containing nucleotide triphosphate hydrolases"/>
    <property type="match status" value="2"/>
</dbReference>
<comment type="subcellular location">
    <subcellularLocation>
        <location evidence="2">Membrane</location>
        <topology evidence="2">Multi-pass membrane protein</topology>
    </subcellularLocation>
    <subcellularLocation>
        <location evidence="1">Nucleus</location>
    </subcellularLocation>
</comment>
<keyword evidence="13" id="KW-0539">Nucleus</keyword>
<dbReference type="InterPro" id="IPR011527">
    <property type="entry name" value="ABC1_TM_dom"/>
</dbReference>
<dbReference type="GO" id="GO:0005524">
    <property type="term" value="F:ATP binding"/>
    <property type="evidence" value="ECO:0007669"/>
    <property type="project" value="UniProtKB-KW"/>
</dbReference>
<dbReference type="Pfam" id="PF16418">
    <property type="entry name" value="CNOT1_HEAT"/>
    <property type="match status" value="1"/>
</dbReference>
<evidence type="ECO:0000256" key="15">
    <source>
        <dbReference type="ARBA" id="ARBA00074459"/>
    </source>
</evidence>
<dbReference type="GO" id="GO:0140359">
    <property type="term" value="F:ABC-type transporter activity"/>
    <property type="evidence" value="ECO:0007669"/>
    <property type="project" value="InterPro"/>
</dbReference>
<evidence type="ECO:0000256" key="2">
    <source>
        <dbReference type="ARBA" id="ARBA00004141"/>
    </source>
</evidence>
<feature type="transmembrane region" description="Helical" evidence="16">
    <location>
        <begin position="2499"/>
        <end position="2523"/>
    </location>
</feature>
<dbReference type="GO" id="GO:0000932">
    <property type="term" value="C:P-body"/>
    <property type="evidence" value="ECO:0007669"/>
    <property type="project" value="TreeGrafter"/>
</dbReference>
<dbReference type="CDD" id="cd03244">
    <property type="entry name" value="ABCC_MRP_domain2"/>
    <property type="match status" value="1"/>
</dbReference>
<feature type="domain" description="ABC transporter" evidence="17">
    <location>
        <begin position="2594"/>
        <end position="2842"/>
    </location>
</feature>
<dbReference type="FunFam" id="1.20.1560.10:FF:000013">
    <property type="entry name" value="ABC transporter C family member 2"/>
    <property type="match status" value="1"/>
</dbReference>
<evidence type="ECO:0000313" key="20">
    <source>
        <dbReference type="Proteomes" id="UP001216638"/>
    </source>
</evidence>
<sequence>MFTPLPDVGTSTLPPDAPSTAVLDAAMDQLARSRQAMTPATLGTFLSQFLADPSHDGPALAPLERQQIFSAAKERVGIDVLSQALLTAVPKVPAKRTLANVLLDLGPDGLVSVEAARALLNHFKWTSASVQDVAQLLGTLFSAPVAAQRPVTNFDALTRALSALDKKLSWAQVVRRLDALDYATFAPSVGLGMGFAAVLLAAPAADTLADASDVAVAGLWGVWTHRLRQLQLLYSLLVLGEDTFSFTAVHTRRVLTLDALAQAPAVVQSQAQHAIESTWNSLDLIETLMELAGSASGSEDGAEVGKAVTAILERAIKTHAELVLLGLVQLPQSTNAVHPELVSKLLVMFLAGHAQQQLVFWQLWHTSPTLLLDLLLRVYRESPLHLARIVEVAHELQFVDRLLELRPLAFALDVAAYAARRDYLALEPYLQRLVSESGEPHVIHATLDFLEAKVKADLLRRDPQVEPAFVPLNVQTVATILRVLRANGDSMSAEEIEHFKVVRNMCLQLHPRLMSLTPGTEGVEPGLSVASFPKDIHREADTWYRQMYEEKTSVDEIIALLQRCKLSDDEHNHQLFACMVHTLFDEHRWFELYYPPRELLMTAVVFGSLIQYQLIDSIPLGIAIRYVLDALRSPPESTMFHFGIQALLRFQARLAEWPQLCQALLALPQLQQTHPELVNVVTHALANAKSGKVPPPPTLVDPRSFTAIAPDALPAGDAQHKPSEELSDKILFTLNNLTTANFATKMPALREMVQPDVLHWFAKYLVLERASIEPNNHELYMSVLDGLEQRTVYRYVLYETFVKLKNLLESEKTMQSTSERTVLKNLASWLGSATLAKNKPIRFRNLAFKELLLQGHESGRLIVVIPFVCKVLEHCASSDVFQPPNPWLMAVCRLLVELYQFADLKLNLKFEIEVLFKSLQVDLQALEPSVLLLGRRPVEAPPEALATYPGAAALAQGMEKLAVSDAYAPIDKLGALLQNMAQYIVVSPQVVPYANQAPWKRVLFVAIERAIQEIITPVVERSVTIATISTRELVSKDFAMEPDERKMAAAAHHMVQSMAGSLALVTCKEPLRVSVLAHARTLFAAGGVTEQQLPEQALLLLVQDNLDLACLVIEKTAMEKALAKVDESLAAAYTARREFRAHGRGTLFWDSAALSPYSTKLPDPLRIAPPGLQPAQLRVYESLVMPMEPRVDEMRAAEAYEEMAVATLAPVQALERFGLIAAKLEPFFAEVGDTQTLATLPATHFVRQISPSLTELVNVSAPRDDAILLLAQKVVQLLYKAPSDLARDVWVALLEQLCEQSPKVAKEVTAWLVFAEDERKFNVPVTMALVRANLVSIADEDQQLAKLLLRSHFRPSVVEFSVAFARACLRDKLTGRAQLQGLLGALAQAAQFGRASPSVAALLEEASDGAGELPLREQLAYSFANWVRVYQQSSTPEKTFIEYVRQLQSQNVLKGEEISSLFFRVCTEVSVDHFLKQQAVGGTLASGLYSPVDTFAKMIVYMVKYHVDPHGVNDEAAKVHYLTKILSIVTLVLAQAHEAHGARFQQRPFFRLFSSVLHDLHSAENQLHSAYFAALLAIANSLHTLQPFFFPGFAFAWVSLVSHRLFLPQLLGAKQPEGRVAFHRLFLAQLRFLAPFLRQSQMHDTTRLLYKATLRMLLLLLHDFPEYLAEHHQSLCDAVPPMCIQLRNLILCAFPRTLRLPDPFGSSLRLTQMPEAAHDPVVVYDFHAALAVVPKLQDALEAFAQRHAPPTFLTTLKEALTLPTPHGAEPRYRETVIHAAVLYVATQVLEGPVHLLAGDAQHDPVVEMYTYLLHELEPEGRYLLLSAAANQLRFPSRHTAYFSSLLLLLYTEVSDELVREQVLRVLLERVIVNRPHPWGLLYTFARLLRARTVPLPQAPPEIHAILEHISHLLADRPASAPVRAHLHLLRAAAIEPGDVARMFGLFDAIWSSDDFTQTFRLSVLNGVIPVLAALGVSATARWHRYRHHSPAPTRRRQSTWPLDPIQQVLHQENEIIFRTASGVLADDPRVHVPRSRNLKNTVDLACAMVLAVIHGYGVTSEYDRYHFYWFLAWLSGSSISLLAWETREPFWAQKLYLSALYVLVMLCNVRSEILAKNTTLEYDDLAQLVLGATVLVLALFVPSPVELPPQLVRLHTDFKPLPGAGTPAEIPPPPNYYVSPFMRATFSFITGFVWKQFWEPTTLNSVPEILPPYRAACIVGLSRRNDESANAHISGAARQLESLHRRLWRAIGGTVLKQWTLQLFRVCFRMGPILSLSALLAYAEERDAAERMGATPPPLHMGFLWAGLIFATQMAEFLCDVNCLQLGRAAAMQARSLITTEIFSKILRRRMHYETRSGAPQDAEPTHDADDGRVINLVSVDTTKIDSLISLSHQPLLEYPLTITLCVALLFHVLGVAAFAGILIMLLATPLQTRLSKRMLVVQDLILRATDARLRLANEVLACIKTVKFFAWETPFAARMNITRSEELRMLMIDNVISVLSNLLFVGMPMLVTLATFGIYTLVLGEPLTAQKAFTALSIFNAMRVPLADLPELLVVTLNSWVSIQRIDTFLRSPDTDKYEQQLHAEETPDTLGFRTASFTYAVAEASRDDAPSGTPASRFQLVDLDCQFPLRALSIVVGPVGSGKTSLLLALLGELRCTAGTVTMPRAMTTATLGSTFAANMAYCAQSPWIFNTTVRENILFGNAYDERRYRDVLDACALGPDLDILEYHDATEVGEKGTSLSGGQKARIALARAFYSGASTILIDDALSAVDAHTAHHLVEHCLCGPLAQDRTILLVTHSVALVQHRAAYAVAMDAGRIVAHGTPAELRRTGHLEDDTPPVAPAPARASDLYEEQEPANEHWAATQLRRDRKNVEAHAERIHRHAQGSQLYRDYFRAVAARPSVAVALWIVMLALYVGVRTADVSSNAWLRRWAQSYVDDPDQPGASTRTPRYYLVRYVMLVAAFVALSGARDLAQFTLAVRASRRLYTQLVTSLLRAPPRFFDVTPIGRIMNRLAKDVQTVDTEIRPSLRMLTEAIVTLFAILAVICWATPQFLYLAGLVLAVYYVIGALYLASSRDLKRIESVQRSPLYTLLGETLSGTVTLRAFGDTDRVVRECMRLLDNSARAFLCLWYENRWVSVRVDAMGALVTLTTAVLLLYSHADAALLGFTLSYAVLIVNTILRIVRRYTMTEITLNSVERIEEYIHIPPEHQGGAEPPAHWPTDTGGIEVKQLCVRYAHEFPLALSNVSLRIAPGEKVGIVGRTGSGKSTLSLAFFRFLEAESGSIVIDGVDISTITLEALRRRLTIIPQESQLFQGTVRMNLDPFDAYDDGDMWFALQRCQLATSAEGATRFTPTDDSIVRSLDDPVEQGGANFSAGQRQLLSLARGLLKMRDSRVLILDESTANLDADADALIQRTIREQMAPNATLLTVAHRLKTIIDYDKVLVLDQGKVLEYDTPANLLANTHTEFYALCKRSGELDALTEAAHTAQRTRRPRT</sequence>
<dbReference type="SUPFAM" id="SSF90123">
    <property type="entry name" value="ABC transporter transmembrane region"/>
    <property type="match status" value="2"/>
</dbReference>
<name>A0AAF0DT85_9BASI</name>
<dbReference type="Gene3D" id="1.25.40.790">
    <property type="match status" value="1"/>
</dbReference>
<proteinExistence type="predicted"/>
<keyword evidence="12" id="KW-0804">Transcription</keyword>
<keyword evidence="9 16" id="KW-1133">Transmembrane helix</keyword>
<evidence type="ECO:0000256" key="13">
    <source>
        <dbReference type="ARBA" id="ARBA00023242"/>
    </source>
</evidence>
<dbReference type="CDD" id="cd18604">
    <property type="entry name" value="ABC_6TM_VMR1_D2_like"/>
    <property type="match status" value="1"/>
</dbReference>
<feature type="transmembrane region" description="Helical" evidence="16">
    <location>
        <begin position="2401"/>
        <end position="2428"/>
    </location>
</feature>
<evidence type="ECO:0000256" key="16">
    <source>
        <dbReference type="SAM" id="Phobius"/>
    </source>
</evidence>
<dbReference type="FunFam" id="1.25.40.180:FF:000012">
    <property type="entry name" value="Ccr4-Not transcription complex subunit"/>
    <property type="match status" value="1"/>
</dbReference>
<dbReference type="InterPro" id="IPR038535">
    <property type="entry name" value="CNOT1_TTP_bind_sf"/>
</dbReference>
<evidence type="ECO:0000256" key="4">
    <source>
        <dbReference type="ARBA" id="ARBA00022491"/>
    </source>
</evidence>
<dbReference type="Pfam" id="PF16417">
    <property type="entry name" value="CNOT1_TTP_bind"/>
    <property type="match status" value="1"/>
</dbReference>
<dbReference type="InterPro" id="IPR003439">
    <property type="entry name" value="ABC_transporter-like_ATP-bd"/>
</dbReference>
<dbReference type="GO" id="GO:0016020">
    <property type="term" value="C:membrane"/>
    <property type="evidence" value="ECO:0007669"/>
    <property type="project" value="UniProtKB-SubCell"/>
</dbReference>
<dbReference type="InterPro" id="IPR027417">
    <property type="entry name" value="P-loop_NTPase"/>
</dbReference>
<keyword evidence="8" id="KW-0067">ATP-binding</keyword>
<feature type="transmembrane region" description="Helical" evidence="16">
    <location>
        <begin position="3033"/>
        <end position="3051"/>
    </location>
</feature>
<dbReference type="InterPro" id="IPR007196">
    <property type="entry name" value="CCR4-Not_Not1_C"/>
</dbReference>
<accession>A0AAF0DT85</accession>
<dbReference type="CDD" id="cd20710">
    <property type="entry name" value="NOT1_connector"/>
    <property type="match status" value="1"/>
</dbReference>
<dbReference type="Gene3D" id="1.25.40.800">
    <property type="match status" value="1"/>
</dbReference>
<keyword evidence="4" id="KW-0678">Repressor</keyword>
<reference evidence="19" key="1">
    <citation type="submission" date="2023-03" db="EMBL/GenBank/DDBJ databases">
        <title>Mating type loci evolution in Malassezia.</title>
        <authorList>
            <person name="Coelho M.A."/>
        </authorList>
    </citation>
    <scope>NUCLEOTIDE SEQUENCE</scope>
    <source>
        <strain evidence="19">CBS 14135</strain>
    </source>
</reference>
<dbReference type="InterPro" id="IPR055454">
    <property type="entry name" value="CNOT1-like_NOT1_connector"/>
</dbReference>
<dbReference type="InterPro" id="IPR024557">
    <property type="entry name" value="CNOT1_dom_4"/>
</dbReference>
<dbReference type="InterPro" id="IPR032194">
    <property type="entry name" value="CNOT1_HEAT"/>
</dbReference>
<evidence type="ECO:0000256" key="14">
    <source>
        <dbReference type="ARBA" id="ARBA00059181"/>
    </source>
</evidence>
<dbReference type="GO" id="GO:0017148">
    <property type="term" value="P:negative regulation of translation"/>
    <property type="evidence" value="ECO:0007669"/>
    <property type="project" value="InterPro"/>
</dbReference>
<keyword evidence="11 16" id="KW-0472">Membrane</keyword>
<dbReference type="InterPro" id="IPR032191">
    <property type="entry name" value="CNOT1_CAF1_bind"/>
</dbReference>
<dbReference type="SUPFAM" id="SSF52540">
    <property type="entry name" value="P-loop containing nucleoside triphosphate hydrolases"/>
    <property type="match status" value="2"/>
</dbReference>
<dbReference type="GO" id="GO:0005634">
    <property type="term" value="C:nucleus"/>
    <property type="evidence" value="ECO:0007669"/>
    <property type="project" value="UniProtKB-SubCell"/>
</dbReference>
<dbReference type="Pfam" id="PF16415">
    <property type="entry name" value="CNOT1_CAF1_bind"/>
    <property type="match status" value="1"/>
</dbReference>
<evidence type="ECO:0000259" key="18">
    <source>
        <dbReference type="PROSITE" id="PS50929"/>
    </source>
</evidence>
<keyword evidence="10" id="KW-0805">Transcription regulation</keyword>
<evidence type="ECO:0000256" key="6">
    <source>
        <dbReference type="ARBA" id="ARBA00022737"/>
    </source>
</evidence>
<evidence type="ECO:0000256" key="9">
    <source>
        <dbReference type="ARBA" id="ARBA00022989"/>
    </source>
</evidence>
<dbReference type="PROSITE" id="PS50893">
    <property type="entry name" value="ABC_TRANSPORTER_2"/>
    <property type="match status" value="2"/>
</dbReference>
<dbReference type="Gene3D" id="1.25.40.180">
    <property type="match status" value="1"/>
</dbReference>
<dbReference type="EMBL" id="CP119951">
    <property type="protein sequence ID" value="WFC93579.1"/>
    <property type="molecule type" value="Genomic_DNA"/>
</dbReference>
<dbReference type="Proteomes" id="UP001216638">
    <property type="component" value="Chromosome 1"/>
</dbReference>
<keyword evidence="20" id="KW-1185">Reference proteome</keyword>
<dbReference type="InterPro" id="IPR003593">
    <property type="entry name" value="AAA+_ATPase"/>
</dbReference>
<feature type="domain" description="ABC transporter" evidence="17">
    <location>
        <begin position="3229"/>
        <end position="3476"/>
    </location>
</feature>